<dbReference type="Pfam" id="PF02469">
    <property type="entry name" value="Fasciclin"/>
    <property type="match status" value="4"/>
</dbReference>
<dbReference type="SUPFAM" id="SSF82153">
    <property type="entry name" value="FAS1 domain"/>
    <property type="match status" value="4"/>
</dbReference>
<feature type="domain" description="FAS1" evidence="15">
    <location>
        <begin position="232"/>
        <end position="363"/>
    </location>
</feature>
<comment type="subunit">
    <text evidence="12">Binds to type I, II, and IV collagens.</text>
</comment>
<evidence type="ECO:0000256" key="8">
    <source>
        <dbReference type="ARBA" id="ARBA00022737"/>
    </source>
</evidence>
<dbReference type="Proteomes" id="UP000005226">
    <property type="component" value="Unplaced"/>
</dbReference>
<feature type="transmembrane region" description="Helical" evidence="13">
    <location>
        <begin position="644"/>
        <end position="669"/>
    </location>
</feature>
<keyword evidence="13" id="KW-0472">Membrane</keyword>
<comment type="function">
    <text evidence="11">Plays a role in cell adhesion. May play a role in cell-collagen interactions.</text>
</comment>
<dbReference type="GO" id="GO:0007155">
    <property type="term" value="P:cell adhesion"/>
    <property type="evidence" value="ECO:0007669"/>
    <property type="project" value="UniProtKB-KW"/>
</dbReference>
<keyword evidence="7 14" id="KW-0732">Signal</keyword>
<evidence type="ECO:0000256" key="10">
    <source>
        <dbReference type="ARBA" id="ARBA00023157"/>
    </source>
</evidence>
<feature type="transmembrane region" description="Helical" evidence="13">
    <location>
        <begin position="615"/>
        <end position="637"/>
    </location>
</feature>
<keyword evidence="13" id="KW-0812">Transmembrane</keyword>
<dbReference type="SMART" id="SM00554">
    <property type="entry name" value="FAS1"/>
    <property type="match status" value="3"/>
</dbReference>
<keyword evidence="18" id="KW-1185">Reference proteome</keyword>
<dbReference type="PANTHER" id="PTHR10900">
    <property type="entry name" value="PERIOSTIN-RELATED"/>
    <property type="match status" value="1"/>
</dbReference>
<reference evidence="17" key="2">
    <citation type="submission" date="2025-08" db="UniProtKB">
        <authorList>
            <consortium name="Ensembl"/>
        </authorList>
    </citation>
    <scope>IDENTIFICATION</scope>
</reference>
<feature type="transmembrane region" description="Helical" evidence="13">
    <location>
        <begin position="584"/>
        <end position="609"/>
    </location>
</feature>
<evidence type="ECO:0000256" key="1">
    <source>
        <dbReference type="ARBA" id="ARBA00004498"/>
    </source>
</evidence>
<feature type="domain" description="FAS1" evidence="15">
    <location>
        <begin position="367"/>
        <end position="489"/>
    </location>
</feature>
<keyword evidence="3" id="KW-0301">Gamma-carboxyglutamic acid</keyword>
<evidence type="ECO:0000256" key="13">
    <source>
        <dbReference type="SAM" id="Phobius"/>
    </source>
</evidence>
<comment type="subcellular location">
    <subcellularLocation>
        <location evidence="1">Secreted</location>
        <location evidence="1">Extracellular space</location>
        <location evidence="1">Extracellular matrix</location>
    </subcellularLocation>
</comment>
<dbReference type="Gene3D" id="2.30.180.10">
    <property type="entry name" value="FAS1 domain"/>
    <property type="match status" value="4"/>
</dbReference>
<dbReference type="PROSITE" id="PS51041">
    <property type="entry name" value="EMI"/>
    <property type="match status" value="1"/>
</dbReference>
<organism evidence="17 18">
    <name type="scientific">Takifugu rubripes</name>
    <name type="common">Japanese pufferfish</name>
    <name type="synonym">Fugu rubripes</name>
    <dbReference type="NCBI Taxonomy" id="31033"/>
    <lineage>
        <taxon>Eukaryota</taxon>
        <taxon>Metazoa</taxon>
        <taxon>Chordata</taxon>
        <taxon>Craniata</taxon>
        <taxon>Vertebrata</taxon>
        <taxon>Euteleostomi</taxon>
        <taxon>Actinopterygii</taxon>
        <taxon>Neopterygii</taxon>
        <taxon>Teleostei</taxon>
        <taxon>Neoteleostei</taxon>
        <taxon>Acanthomorphata</taxon>
        <taxon>Eupercaria</taxon>
        <taxon>Tetraodontiformes</taxon>
        <taxon>Tetradontoidea</taxon>
        <taxon>Tetraodontidae</taxon>
        <taxon>Takifugu</taxon>
    </lineage>
</organism>
<keyword evidence="5" id="KW-0272">Extracellular matrix</keyword>
<gene>
    <name evidence="17" type="primary">tgfbi</name>
</gene>
<evidence type="ECO:0000256" key="5">
    <source>
        <dbReference type="ARBA" id="ARBA00022530"/>
    </source>
</evidence>
<proteinExistence type="predicted"/>
<keyword evidence="8" id="KW-0677">Repeat</keyword>
<evidence type="ECO:0000256" key="9">
    <source>
        <dbReference type="ARBA" id="ARBA00022889"/>
    </source>
</evidence>
<dbReference type="FunFam" id="2.30.180.10:FF:000003">
    <property type="entry name" value="periostin isoform X1"/>
    <property type="match status" value="1"/>
</dbReference>
<evidence type="ECO:0000256" key="2">
    <source>
        <dbReference type="ARBA" id="ARBA00022081"/>
    </source>
</evidence>
<dbReference type="PANTHER" id="PTHR10900:SF82">
    <property type="entry name" value="TRANSFORMING GROWTH FACTOR-BETA-INDUCED PROTEIN IG-H3"/>
    <property type="match status" value="1"/>
</dbReference>
<evidence type="ECO:0000313" key="17">
    <source>
        <dbReference type="Ensembl" id="ENSTRUP00000061717.1"/>
    </source>
</evidence>
<dbReference type="GO" id="GO:0030198">
    <property type="term" value="P:extracellular matrix organization"/>
    <property type="evidence" value="ECO:0007669"/>
    <property type="project" value="TreeGrafter"/>
</dbReference>
<dbReference type="InterPro" id="IPR011489">
    <property type="entry name" value="EMI_domain"/>
</dbReference>
<evidence type="ECO:0000256" key="6">
    <source>
        <dbReference type="ARBA" id="ARBA00022553"/>
    </source>
</evidence>
<dbReference type="GO" id="GO:0005615">
    <property type="term" value="C:extracellular space"/>
    <property type="evidence" value="ECO:0007669"/>
    <property type="project" value="TreeGrafter"/>
</dbReference>
<dbReference type="InterPro" id="IPR036378">
    <property type="entry name" value="FAS1_dom_sf"/>
</dbReference>
<dbReference type="GO" id="GO:0031012">
    <property type="term" value="C:extracellular matrix"/>
    <property type="evidence" value="ECO:0007669"/>
    <property type="project" value="TreeGrafter"/>
</dbReference>
<name>A0A674MJS8_TAKRU</name>
<evidence type="ECO:0000256" key="7">
    <source>
        <dbReference type="ARBA" id="ARBA00022729"/>
    </source>
</evidence>
<dbReference type="AlphaFoldDB" id="A0A674MJS8"/>
<dbReference type="Ensembl" id="ENSTRUT00000068433.1">
    <property type="protein sequence ID" value="ENSTRUP00000061717.1"/>
    <property type="gene ID" value="ENSTRUG00000029361.1"/>
</dbReference>
<keyword evidence="10" id="KW-1015">Disulfide bond</keyword>
<accession>A0A674MJS8</accession>
<evidence type="ECO:0000256" key="3">
    <source>
        <dbReference type="ARBA" id="ARBA00022479"/>
    </source>
</evidence>
<evidence type="ECO:0000259" key="15">
    <source>
        <dbReference type="PROSITE" id="PS50213"/>
    </source>
</evidence>
<keyword evidence="13" id="KW-1133">Transmembrane helix</keyword>
<sequence length="670" mass="73006">MNVLVSVLGLSLVLVACATQSPYQAVLRHSRIRGSQQGPNVCAMQRLSDSNRKYFTNCKQWYHRKVCGKPTVISYECCPGYERIPGTRGCPAELPLVNIYNTLAVVGASTTQMYSERAKLKEEIEGPGSFTFFAPSNKAWAALPTEILDALVSNVNIELLNALHYHMVNRRLTSEELKHGSSFASMYLDFPVHIHHYSNGIVTVNCARLIKPDQRASNGIVHVVDRVITAISNNVNAIIDLDDNLERLRAAMAAAGLTSLLEGEGSYTVFAPTNEAFQKIPQETLNRILGDPVALRDLLNFHMLRHVQCSESIVSGSAMETLQGATLEVGCDGDQMTLNGKAIVTKRDQLGTNGVVHYVSELLIPDSAKVLLELAEGSSVTVATKLFVDAGLVSHLKGSEALTMLAPLDEAFKGSVAVTPELRKLLRNHLVKGQLSSQALYHGQELETLGGLRLRVFVYRNNLCIENACIAAHDKTGRFATLFTVDKLLTPPTGTIMDVLKDDDRFSLLVGALQTAGMTQLLSQQGALSLFAPTNEAFNALPPGELSRLMRECPVLLPLVLLPLVLLPLVLLPLVLLPLVLFPLVLLPLVLLPLVLFPLVLFPLVLLPLVLLPLVLFPLVLLPLVLFPLVLLPLVLFPLVLLPLVLLPLVLLPLVLLPLVLLTLVLVSIS</sequence>
<evidence type="ECO:0000256" key="14">
    <source>
        <dbReference type="SAM" id="SignalP"/>
    </source>
</evidence>
<dbReference type="GeneTree" id="ENSGT00530000063860"/>
<keyword evidence="4" id="KW-0964">Secreted</keyword>
<keyword evidence="6" id="KW-0597">Phosphoprotein</keyword>
<evidence type="ECO:0000313" key="18">
    <source>
        <dbReference type="Proteomes" id="UP000005226"/>
    </source>
</evidence>
<reference evidence="17" key="3">
    <citation type="submission" date="2025-09" db="UniProtKB">
        <authorList>
            <consortium name="Ensembl"/>
        </authorList>
    </citation>
    <scope>IDENTIFICATION</scope>
</reference>
<feature type="chain" id="PRO_5025583245" description="Transforming growth factor-beta-induced protein ig-h3" evidence="14">
    <location>
        <begin position="19"/>
        <end position="670"/>
    </location>
</feature>
<feature type="domain" description="EMI" evidence="16">
    <location>
        <begin position="38"/>
        <end position="92"/>
    </location>
</feature>
<dbReference type="InterPro" id="IPR000782">
    <property type="entry name" value="FAS1_domain"/>
</dbReference>
<dbReference type="PROSITE" id="PS50213">
    <property type="entry name" value="FAS1"/>
    <property type="match status" value="4"/>
</dbReference>
<evidence type="ECO:0000256" key="11">
    <source>
        <dbReference type="ARBA" id="ARBA00045945"/>
    </source>
</evidence>
<evidence type="ECO:0000256" key="12">
    <source>
        <dbReference type="ARBA" id="ARBA00047016"/>
    </source>
</evidence>
<dbReference type="GO" id="GO:0050839">
    <property type="term" value="F:cell adhesion molecule binding"/>
    <property type="evidence" value="ECO:0007669"/>
    <property type="project" value="TreeGrafter"/>
</dbReference>
<feature type="domain" description="FAS1" evidence="15">
    <location>
        <begin position="96"/>
        <end position="228"/>
    </location>
</feature>
<feature type="signal peptide" evidence="14">
    <location>
        <begin position="1"/>
        <end position="18"/>
    </location>
</feature>
<feature type="domain" description="FAS1" evidence="15">
    <location>
        <begin position="493"/>
        <end position="561"/>
    </location>
</feature>
<protein>
    <recommendedName>
        <fullName evidence="2">Transforming growth factor-beta-induced protein ig-h3</fullName>
    </recommendedName>
</protein>
<keyword evidence="9" id="KW-0130">Cell adhesion</keyword>
<dbReference type="FunFam" id="2.30.180.10:FF:000002">
    <property type="entry name" value="periostin isoform X1"/>
    <property type="match status" value="1"/>
</dbReference>
<evidence type="ECO:0000256" key="4">
    <source>
        <dbReference type="ARBA" id="ARBA00022525"/>
    </source>
</evidence>
<feature type="transmembrane region" description="Helical" evidence="13">
    <location>
        <begin position="555"/>
        <end position="577"/>
    </location>
</feature>
<dbReference type="InterPro" id="IPR050904">
    <property type="entry name" value="Adhesion/Biosynth-related"/>
</dbReference>
<reference evidence="17" key="1">
    <citation type="journal article" date="2011" name="Genome Biol. Evol.">
        <title>Integration of the genetic map and genome assembly of fugu facilitates insights into distinct features of genome evolution in teleosts and mammals.</title>
        <authorList>
            <person name="Kai W."/>
            <person name="Kikuchi K."/>
            <person name="Tohari S."/>
            <person name="Chew A.K."/>
            <person name="Tay A."/>
            <person name="Fujiwara A."/>
            <person name="Hosoya S."/>
            <person name="Suetake H."/>
            <person name="Naruse K."/>
            <person name="Brenner S."/>
            <person name="Suzuki Y."/>
            <person name="Venkatesh B."/>
        </authorList>
    </citation>
    <scope>NUCLEOTIDE SEQUENCE [LARGE SCALE GENOMIC DNA]</scope>
</reference>
<evidence type="ECO:0000259" key="16">
    <source>
        <dbReference type="PROSITE" id="PS51041"/>
    </source>
</evidence>
<dbReference type="FunFam" id="2.30.180.10:FF:000001">
    <property type="entry name" value="periostin isoform X1"/>
    <property type="match status" value="1"/>
</dbReference>